<protein>
    <submittedName>
        <fullName evidence="2">Uncharacterized protein</fullName>
    </submittedName>
</protein>
<evidence type="ECO:0000313" key="2">
    <source>
        <dbReference type="EMBL" id="RLN36176.1"/>
    </source>
</evidence>
<comment type="caution">
    <text evidence="2">The sequence shown here is derived from an EMBL/GenBank/DDBJ whole genome shotgun (WGS) entry which is preliminary data.</text>
</comment>
<feature type="compositionally biased region" description="Polar residues" evidence="1">
    <location>
        <begin position="74"/>
        <end position="86"/>
    </location>
</feature>
<organism evidence="2 3">
    <name type="scientific">Panicum miliaceum</name>
    <name type="common">Proso millet</name>
    <name type="synonym">Broomcorn millet</name>
    <dbReference type="NCBI Taxonomy" id="4540"/>
    <lineage>
        <taxon>Eukaryota</taxon>
        <taxon>Viridiplantae</taxon>
        <taxon>Streptophyta</taxon>
        <taxon>Embryophyta</taxon>
        <taxon>Tracheophyta</taxon>
        <taxon>Spermatophyta</taxon>
        <taxon>Magnoliopsida</taxon>
        <taxon>Liliopsida</taxon>
        <taxon>Poales</taxon>
        <taxon>Poaceae</taxon>
        <taxon>PACMAD clade</taxon>
        <taxon>Panicoideae</taxon>
        <taxon>Panicodae</taxon>
        <taxon>Paniceae</taxon>
        <taxon>Panicinae</taxon>
        <taxon>Panicum</taxon>
        <taxon>Panicum sect. Panicum</taxon>
    </lineage>
</organism>
<feature type="region of interest" description="Disordered" evidence="1">
    <location>
        <begin position="66"/>
        <end position="86"/>
    </location>
</feature>
<reference evidence="3" key="1">
    <citation type="journal article" date="2019" name="Nat. Commun.">
        <title>The genome of broomcorn millet.</title>
        <authorList>
            <person name="Zou C."/>
            <person name="Miki D."/>
            <person name="Li D."/>
            <person name="Tang Q."/>
            <person name="Xiao L."/>
            <person name="Rajput S."/>
            <person name="Deng P."/>
            <person name="Jia W."/>
            <person name="Huang R."/>
            <person name="Zhang M."/>
            <person name="Sun Y."/>
            <person name="Hu J."/>
            <person name="Fu X."/>
            <person name="Schnable P.S."/>
            <person name="Li F."/>
            <person name="Zhang H."/>
            <person name="Feng B."/>
            <person name="Zhu X."/>
            <person name="Liu R."/>
            <person name="Schnable J.C."/>
            <person name="Zhu J.-K."/>
            <person name="Zhang H."/>
        </authorList>
    </citation>
    <scope>NUCLEOTIDE SEQUENCE [LARGE SCALE GENOMIC DNA]</scope>
</reference>
<sequence length="86" mass="10104">MDGVGARRRDLLIFYSEFEYRKHRTIKRDAKDVLEMLECSVEKPKIFERPNLQLRNLKPAKSAWSEVQTWGRKSPQTSDQGSSAKY</sequence>
<evidence type="ECO:0000313" key="3">
    <source>
        <dbReference type="Proteomes" id="UP000275267"/>
    </source>
</evidence>
<dbReference type="EMBL" id="PQIB02000002">
    <property type="protein sequence ID" value="RLN36176.1"/>
    <property type="molecule type" value="Genomic_DNA"/>
</dbReference>
<evidence type="ECO:0000256" key="1">
    <source>
        <dbReference type="SAM" id="MobiDB-lite"/>
    </source>
</evidence>
<gene>
    <name evidence="2" type="ORF">C2845_PM03G33840</name>
</gene>
<name>A0A3L6THG8_PANMI</name>
<accession>A0A3L6THG8</accession>
<dbReference type="AlphaFoldDB" id="A0A3L6THG8"/>
<dbReference type="Proteomes" id="UP000275267">
    <property type="component" value="Unassembled WGS sequence"/>
</dbReference>
<keyword evidence="3" id="KW-1185">Reference proteome</keyword>
<proteinExistence type="predicted"/>